<dbReference type="RefSeq" id="WP_379814263.1">
    <property type="nucleotide sequence ID" value="NZ_JBHUDZ010000009.1"/>
</dbReference>
<feature type="transmembrane region" description="Helical" evidence="1">
    <location>
        <begin position="31"/>
        <end position="50"/>
    </location>
</feature>
<accession>A0ABW4HD69</accession>
<evidence type="ECO:0000313" key="2">
    <source>
        <dbReference type="EMBL" id="MFD1602932.1"/>
    </source>
</evidence>
<keyword evidence="1" id="KW-1133">Transmembrane helix</keyword>
<dbReference type="Proteomes" id="UP001597138">
    <property type="component" value="Unassembled WGS sequence"/>
</dbReference>
<keyword evidence="3" id="KW-1185">Reference proteome</keyword>
<organism evidence="2 3">
    <name type="scientific">Flavobacterium artemisiae</name>
    <dbReference type="NCBI Taxonomy" id="2126556"/>
    <lineage>
        <taxon>Bacteria</taxon>
        <taxon>Pseudomonadati</taxon>
        <taxon>Bacteroidota</taxon>
        <taxon>Flavobacteriia</taxon>
        <taxon>Flavobacteriales</taxon>
        <taxon>Flavobacteriaceae</taxon>
        <taxon>Flavobacterium</taxon>
    </lineage>
</organism>
<evidence type="ECO:0000313" key="3">
    <source>
        <dbReference type="Proteomes" id="UP001597138"/>
    </source>
</evidence>
<comment type="caution">
    <text evidence="2">The sequence shown here is derived from an EMBL/GenBank/DDBJ whole genome shotgun (WGS) entry which is preliminary data.</text>
</comment>
<keyword evidence="1" id="KW-0812">Transmembrane</keyword>
<gene>
    <name evidence="2" type="ORF">ACFSC2_09310</name>
</gene>
<keyword evidence="1" id="KW-0472">Membrane</keyword>
<sequence>MEKSLVEQYFDVRNELKIQIDEFERESKIEITIIKVLIVLLVAGSITFCINI</sequence>
<proteinExistence type="predicted"/>
<reference evidence="3" key="1">
    <citation type="journal article" date="2019" name="Int. J. Syst. Evol. Microbiol.">
        <title>The Global Catalogue of Microorganisms (GCM) 10K type strain sequencing project: providing services to taxonomists for standard genome sequencing and annotation.</title>
        <authorList>
            <consortium name="The Broad Institute Genomics Platform"/>
            <consortium name="The Broad Institute Genome Sequencing Center for Infectious Disease"/>
            <person name="Wu L."/>
            <person name="Ma J."/>
        </authorList>
    </citation>
    <scope>NUCLEOTIDE SEQUENCE [LARGE SCALE GENOMIC DNA]</scope>
    <source>
        <strain evidence="3">CCUG 70865</strain>
    </source>
</reference>
<name>A0ABW4HD69_9FLAO</name>
<dbReference type="EMBL" id="JBHUDZ010000009">
    <property type="protein sequence ID" value="MFD1602932.1"/>
    <property type="molecule type" value="Genomic_DNA"/>
</dbReference>
<evidence type="ECO:0000256" key="1">
    <source>
        <dbReference type="SAM" id="Phobius"/>
    </source>
</evidence>
<protein>
    <submittedName>
        <fullName evidence="2">Uncharacterized protein</fullName>
    </submittedName>
</protein>